<accession>U1R820</accession>
<dbReference type="EMBL" id="AWSI01000036">
    <property type="protein sequence ID" value="ERH30156.1"/>
    <property type="molecule type" value="Genomic_DNA"/>
</dbReference>
<feature type="region of interest" description="Disordered" evidence="1">
    <location>
        <begin position="31"/>
        <end position="61"/>
    </location>
</feature>
<feature type="compositionally biased region" description="Polar residues" evidence="1">
    <location>
        <begin position="47"/>
        <end position="61"/>
    </location>
</feature>
<evidence type="ECO:0000313" key="2">
    <source>
        <dbReference type="EMBL" id="ERH30156.1"/>
    </source>
</evidence>
<reference evidence="2 3" key="1">
    <citation type="submission" date="2013-08" db="EMBL/GenBank/DDBJ databases">
        <authorList>
            <person name="Weinstock G."/>
            <person name="Sodergren E."/>
            <person name="Wylie T."/>
            <person name="Fulton L."/>
            <person name="Fulton R."/>
            <person name="Fronick C."/>
            <person name="O'Laughlin M."/>
            <person name="Godfrey J."/>
            <person name="Miner T."/>
            <person name="Herter B."/>
            <person name="Appelbaum E."/>
            <person name="Cordes M."/>
            <person name="Lek S."/>
            <person name="Wollam A."/>
            <person name="Pepin K.H."/>
            <person name="Palsikar V.B."/>
            <person name="Mitreva M."/>
            <person name="Wilson R.K."/>
        </authorList>
    </citation>
    <scope>NUCLEOTIDE SEQUENCE [LARGE SCALE GENOMIC DNA]</scope>
    <source>
        <strain evidence="2 3">F0580</strain>
    </source>
</reference>
<organism evidence="2 3">
    <name type="scientific">Alloscardovia omnicolens F0580</name>
    <dbReference type="NCBI Taxonomy" id="1321816"/>
    <lineage>
        <taxon>Bacteria</taxon>
        <taxon>Bacillati</taxon>
        <taxon>Actinomycetota</taxon>
        <taxon>Actinomycetes</taxon>
        <taxon>Bifidobacteriales</taxon>
        <taxon>Bifidobacteriaceae</taxon>
        <taxon>Alloscardovia</taxon>
    </lineage>
</organism>
<keyword evidence="3" id="KW-1185">Reference proteome</keyword>
<protein>
    <submittedName>
        <fullName evidence="2">Uncharacterized protein</fullName>
    </submittedName>
</protein>
<proteinExistence type="predicted"/>
<dbReference type="HOGENOM" id="CLU_2912208_0_0_11"/>
<comment type="caution">
    <text evidence="2">The sequence shown here is derived from an EMBL/GenBank/DDBJ whole genome shotgun (WGS) entry which is preliminary data.</text>
</comment>
<feature type="compositionally biased region" description="Basic and acidic residues" evidence="1">
    <location>
        <begin position="31"/>
        <end position="45"/>
    </location>
</feature>
<dbReference type="AlphaFoldDB" id="U1R820"/>
<evidence type="ECO:0000313" key="3">
    <source>
        <dbReference type="Proteomes" id="UP000016519"/>
    </source>
</evidence>
<name>U1R820_9BIFI</name>
<sequence>MNVALERSSFALATSVWMIVNVTFYDKGKSAKTGEHKTQKLHESCTKVAQPTRQTQGQSTT</sequence>
<dbReference type="Proteomes" id="UP000016519">
    <property type="component" value="Unassembled WGS sequence"/>
</dbReference>
<evidence type="ECO:0000256" key="1">
    <source>
        <dbReference type="SAM" id="MobiDB-lite"/>
    </source>
</evidence>
<gene>
    <name evidence="2" type="ORF">HMPREF9244_01232</name>
</gene>